<evidence type="ECO:0000259" key="4">
    <source>
        <dbReference type="Pfam" id="PF08585"/>
    </source>
</evidence>
<evidence type="ECO:0000256" key="2">
    <source>
        <dbReference type="ARBA" id="ARBA00018987"/>
    </source>
</evidence>
<organism evidence="5 6">
    <name type="scientific">Lichtheimia ornata</name>
    <dbReference type="NCBI Taxonomy" id="688661"/>
    <lineage>
        <taxon>Eukaryota</taxon>
        <taxon>Fungi</taxon>
        <taxon>Fungi incertae sedis</taxon>
        <taxon>Mucoromycota</taxon>
        <taxon>Mucoromycotina</taxon>
        <taxon>Mucoromycetes</taxon>
        <taxon>Mucorales</taxon>
        <taxon>Lichtheimiaceae</taxon>
        <taxon>Lichtheimia</taxon>
    </lineage>
</organism>
<dbReference type="InterPro" id="IPR042470">
    <property type="entry name" value="RMI1_N_C_sf"/>
</dbReference>
<dbReference type="InterPro" id="IPR013894">
    <property type="entry name" value="RMI1_OB"/>
</dbReference>
<dbReference type="EMBL" id="JARTCD010000039">
    <property type="protein sequence ID" value="KAJ8656521.1"/>
    <property type="molecule type" value="Genomic_DNA"/>
</dbReference>
<evidence type="ECO:0000313" key="6">
    <source>
        <dbReference type="Proteomes" id="UP001234581"/>
    </source>
</evidence>
<dbReference type="Pfam" id="PF08585">
    <property type="entry name" value="RMI1_N_C"/>
    <property type="match status" value="1"/>
</dbReference>
<name>A0AAD7V0Z1_9FUNG</name>
<dbReference type="Proteomes" id="UP001234581">
    <property type="component" value="Unassembled WGS sequence"/>
</dbReference>
<evidence type="ECO:0000256" key="1">
    <source>
        <dbReference type="ARBA" id="ARBA00006395"/>
    </source>
</evidence>
<dbReference type="GO" id="GO:0000724">
    <property type="term" value="P:double-strand break repair via homologous recombination"/>
    <property type="evidence" value="ECO:0007669"/>
    <property type="project" value="TreeGrafter"/>
</dbReference>
<reference evidence="5 6" key="1">
    <citation type="submission" date="2023-03" db="EMBL/GenBank/DDBJ databases">
        <title>Genome sequence of Lichtheimia ornata CBS 291.66.</title>
        <authorList>
            <person name="Mohabir J.T."/>
            <person name="Shea T.P."/>
            <person name="Kurbessoian T."/>
            <person name="Berby B."/>
            <person name="Fontaine J."/>
            <person name="Livny J."/>
            <person name="Gnirke A."/>
            <person name="Stajich J.E."/>
            <person name="Cuomo C.A."/>
        </authorList>
    </citation>
    <scope>NUCLEOTIDE SEQUENCE [LARGE SCALE GENOMIC DNA]</scope>
    <source>
        <strain evidence="5">CBS 291.66</strain>
    </source>
</reference>
<proteinExistence type="inferred from homology"/>
<comment type="similarity">
    <text evidence="1">Belongs to the RMI1 family.</text>
</comment>
<feature type="region of interest" description="Disordered" evidence="3">
    <location>
        <begin position="206"/>
        <end position="248"/>
    </location>
</feature>
<evidence type="ECO:0000256" key="3">
    <source>
        <dbReference type="SAM" id="MobiDB-lite"/>
    </source>
</evidence>
<accession>A0AAD7V0Z1</accession>
<gene>
    <name evidence="5" type="ORF">O0I10_007844</name>
</gene>
<dbReference type="RefSeq" id="XP_058341434.1">
    <property type="nucleotide sequence ID" value="XM_058487856.1"/>
</dbReference>
<dbReference type="PANTHER" id="PTHR14790:SF15">
    <property type="entry name" value="RECQ-MEDIATED GENOME INSTABILITY PROTEIN 1"/>
    <property type="match status" value="1"/>
</dbReference>
<protein>
    <recommendedName>
        <fullName evidence="2">RecQ-mediated genome instability protein 1</fullName>
    </recommendedName>
</protein>
<evidence type="ECO:0000313" key="5">
    <source>
        <dbReference type="EMBL" id="KAJ8656521.1"/>
    </source>
</evidence>
<dbReference type="GO" id="GO:0016604">
    <property type="term" value="C:nuclear body"/>
    <property type="evidence" value="ECO:0007669"/>
    <property type="project" value="TreeGrafter"/>
</dbReference>
<dbReference type="GO" id="GO:0000712">
    <property type="term" value="P:resolution of meiotic recombination intermediates"/>
    <property type="evidence" value="ECO:0007669"/>
    <property type="project" value="TreeGrafter"/>
</dbReference>
<keyword evidence="6" id="KW-1185">Reference proteome</keyword>
<dbReference type="PANTHER" id="PTHR14790">
    <property type="entry name" value="RECQ-MEDIATED GENOME INSTABILITY PROTEIN 1 RMI1"/>
    <property type="match status" value="1"/>
</dbReference>
<feature type="region of interest" description="Disordered" evidence="3">
    <location>
        <begin position="304"/>
        <end position="325"/>
    </location>
</feature>
<comment type="caution">
    <text evidence="5">The sequence shown here is derived from an EMBL/GenBank/DDBJ whole genome shotgun (WGS) entry which is preliminary data.</text>
</comment>
<feature type="compositionally biased region" description="Low complexity" evidence="3">
    <location>
        <begin position="309"/>
        <end position="323"/>
    </location>
</feature>
<sequence>MSDSWYTLLRMLENELGVKAKREYVESWQQSQAEQFGDRQRMYEALKHDFLGRDMADTCLPTIPSDFGSDQLNVFPAKNTVLQIVDTKDMSHSTHSLLNDLATVTPVRQVYTRRATDADVNFPRGMLRWTLSDGTHQIVAIEMKRINGLQLKTPFGCKVRRGILLLEPSNVKILGGQVPSLYGQNMLAELEKRFKQQLRIEIDQTTTDTGRQAHNSSPSLAPSDLPVNSEIMRPEPEMPVGETSEDDFGDDMDIDDLEALERTLAASRHTTSSYASSTITTNTVIPTMAPSVTHDAGLISRQASQLPLSRSSPSTHTTSTTTTAVDETLATEIERMTVGMLRKMLKKDTTDMDTVIVTGQVKRIFKLKVTGMRMRLLARIRDPSTFEDLVVVWPDEVVSRELGKTAKDVLEMKEKEGDKVVTETLFKPFFARIHNVLGEMTLDLSILESYSGEEDMPDMPLVVEFKPLSSS</sequence>
<dbReference type="GeneID" id="83215251"/>
<dbReference type="Gene3D" id="2.40.50.770">
    <property type="entry name" value="RecQ-mediated genome instability protein Rmi1, C-terminal domain"/>
    <property type="match status" value="1"/>
</dbReference>
<dbReference type="GO" id="GO:0031422">
    <property type="term" value="C:RecQ family helicase-topoisomerase III complex"/>
    <property type="evidence" value="ECO:0007669"/>
    <property type="project" value="TreeGrafter"/>
</dbReference>
<feature type="compositionally biased region" description="Polar residues" evidence="3">
    <location>
        <begin position="206"/>
        <end position="220"/>
    </location>
</feature>
<dbReference type="AlphaFoldDB" id="A0AAD7V0Z1"/>
<feature type="domain" description="RecQ mediated genome instability protein 1 OB-fold" evidence="4">
    <location>
        <begin position="77"/>
        <end position="185"/>
    </location>
</feature>